<evidence type="ECO:0000256" key="6">
    <source>
        <dbReference type="ARBA" id="ARBA00022989"/>
    </source>
</evidence>
<evidence type="ECO:0000256" key="1">
    <source>
        <dbReference type="ARBA" id="ARBA00004651"/>
    </source>
</evidence>
<evidence type="ECO:0000256" key="7">
    <source>
        <dbReference type="ARBA" id="ARBA00023136"/>
    </source>
</evidence>
<feature type="transmembrane region" description="Helical" evidence="8">
    <location>
        <begin position="71"/>
        <end position="90"/>
    </location>
</feature>
<evidence type="ECO:0000313" key="9">
    <source>
        <dbReference type="EMBL" id="MBN3579548.1"/>
    </source>
</evidence>
<feature type="transmembrane region" description="Helical" evidence="8">
    <location>
        <begin position="183"/>
        <end position="202"/>
    </location>
</feature>
<accession>A0ABS3A8J2</accession>
<feature type="transmembrane region" description="Helical" evidence="8">
    <location>
        <begin position="31"/>
        <end position="59"/>
    </location>
</feature>
<evidence type="ECO:0000256" key="2">
    <source>
        <dbReference type="ARBA" id="ARBA00009142"/>
    </source>
</evidence>
<sequence length="255" mass="27317">MEWILLFVAGVLGGILNSVAGGGSFITFPSLLFVGVSPVVANATNTFAACAGYVSGAYGFRQDIAKHPKPILFTVILSLVGGALGAYLLLSVSESLFLEAIPWLLLFATVLFLFGSTISEWPRKLIRTGSLKPVWLNIILSVVLVLVSAYGGFFNAGLGVIILSYLVLAGYKDINQMNGLKLLVSSCVSLTAILVFVVEGSIDWPKGFIVMLGTLSGGYAAARVSRDVPQRYVKGFVAVSSILMTTYFFYDVYWA</sequence>
<feature type="transmembrane region" description="Helical" evidence="8">
    <location>
        <begin position="96"/>
        <end position="118"/>
    </location>
</feature>
<feature type="transmembrane region" description="Helical" evidence="8">
    <location>
        <begin position="130"/>
        <end position="147"/>
    </location>
</feature>
<evidence type="ECO:0000256" key="4">
    <source>
        <dbReference type="ARBA" id="ARBA00022475"/>
    </source>
</evidence>
<proteinExistence type="inferred from homology"/>
<dbReference type="Pfam" id="PF01925">
    <property type="entry name" value="TauE"/>
    <property type="match status" value="1"/>
</dbReference>
<keyword evidence="3" id="KW-0813">Transport</keyword>
<comment type="subcellular location">
    <subcellularLocation>
        <location evidence="1 8">Cell membrane</location>
        <topology evidence="1 8">Multi-pass membrane protein</topology>
    </subcellularLocation>
</comment>
<dbReference type="RefSeq" id="WP_206371455.1">
    <property type="nucleotide sequence ID" value="NZ_CAWPTM010000095.1"/>
</dbReference>
<comment type="caution">
    <text evidence="9">The sequence shown here is derived from an EMBL/GenBank/DDBJ whole genome shotgun (WGS) entry which is preliminary data.</text>
</comment>
<dbReference type="InterPro" id="IPR052017">
    <property type="entry name" value="TSUP"/>
</dbReference>
<keyword evidence="7 8" id="KW-0472">Membrane</keyword>
<protein>
    <recommendedName>
        <fullName evidence="8">Probable membrane transporter protein</fullName>
    </recommendedName>
</protein>
<evidence type="ECO:0000313" key="10">
    <source>
        <dbReference type="Proteomes" id="UP000779070"/>
    </source>
</evidence>
<evidence type="ECO:0000256" key="8">
    <source>
        <dbReference type="RuleBase" id="RU363041"/>
    </source>
</evidence>
<gene>
    <name evidence="9" type="ORF">JYA62_17965</name>
</gene>
<dbReference type="EMBL" id="JAFHLB010000026">
    <property type="protein sequence ID" value="MBN3579548.1"/>
    <property type="molecule type" value="Genomic_DNA"/>
</dbReference>
<evidence type="ECO:0000256" key="5">
    <source>
        <dbReference type="ARBA" id="ARBA00022692"/>
    </source>
</evidence>
<keyword evidence="10" id="KW-1185">Reference proteome</keyword>
<reference evidence="9 10" key="1">
    <citation type="submission" date="2021-02" db="EMBL/GenBank/DDBJ databases">
        <title>Draft Genome Sequences of 5 Vibrio neptunius Strains Isolated From of Bivalve Hatcheries.</title>
        <authorList>
            <person name="Galvis F."/>
            <person name="Barja J.L."/>
            <person name="Lemos M.L."/>
            <person name="Balado M."/>
        </authorList>
    </citation>
    <scope>NUCLEOTIDE SEQUENCE [LARGE SCALE GENOMIC DNA]</scope>
    <source>
        <strain evidence="9 10">PP-145.98</strain>
    </source>
</reference>
<dbReference type="PANTHER" id="PTHR30269:SF0">
    <property type="entry name" value="MEMBRANE TRANSPORTER PROTEIN YFCA-RELATED"/>
    <property type="match status" value="1"/>
</dbReference>
<feature type="transmembrane region" description="Helical" evidence="8">
    <location>
        <begin position="232"/>
        <end position="250"/>
    </location>
</feature>
<evidence type="ECO:0000256" key="3">
    <source>
        <dbReference type="ARBA" id="ARBA00022448"/>
    </source>
</evidence>
<keyword evidence="4 8" id="KW-1003">Cell membrane</keyword>
<keyword evidence="6 8" id="KW-1133">Transmembrane helix</keyword>
<dbReference type="PANTHER" id="PTHR30269">
    <property type="entry name" value="TRANSMEMBRANE PROTEIN YFCA"/>
    <property type="match status" value="1"/>
</dbReference>
<name>A0ABS3A8J2_9VIBR</name>
<dbReference type="InterPro" id="IPR002781">
    <property type="entry name" value="TM_pro_TauE-like"/>
</dbReference>
<feature type="transmembrane region" description="Helical" evidence="8">
    <location>
        <begin position="208"/>
        <end position="225"/>
    </location>
</feature>
<organism evidence="9 10">
    <name type="scientific">Vibrio neptunius</name>
    <dbReference type="NCBI Taxonomy" id="170651"/>
    <lineage>
        <taxon>Bacteria</taxon>
        <taxon>Pseudomonadati</taxon>
        <taxon>Pseudomonadota</taxon>
        <taxon>Gammaproteobacteria</taxon>
        <taxon>Vibrionales</taxon>
        <taxon>Vibrionaceae</taxon>
        <taxon>Vibrio</taxon>
    </lineage>
</organism>
<comment type="similarity">
    <text evidence="2 8">Belongs to the 4-toluene sulfonate uptake permease (TSUP) (TC 2.A.102) family.</text>
</comment>
<dbReference type="Proteomes" id="UP000779070">
    <property type="component" value="Unassembled WGS sequence"/>
</dbReference>
<keyword evidence="5 8" id="KW-0812">Transmembrane</keyword>